<evidence type="ECO:0000256" key="8">
    <source>
        <dbReference type="ARBA" id="ARBA00045410"/>
    </source>
</evidence>
<name>A0A0D8Y5W8_DICVI</name>
<dbReference type="STRING" id="29172.A0A0D8Y5W8"/>
<evidence type="ECO:0000256" key="9">
    <source>
        <dbReference type="ARBA" id="ARBA00049267"/>
    </source>
</evidence>
<proteinExistence type="inferred from homology"/>
<dbReference type="InterPro" id="IPR051264">
    <property type="entry name" value="FAD-oxidored/transferase_4"/>
</dbReference>
<feature type="domain" description="FAD-binding PCMH-type" evidence="10">
    <location>
        <begin position="61"/>
        <end position="242"/>
    </location>
</feature>
<dbReference type="FunFam" id="1.10.45.10:FF:000001">
    <property type="entry name" value="D-lactate dehydrogenase mitochondrial"/>
    <property type="match status" value="1"/>
</dbReference>
<dbReference type="EC" id="1.1.99.39" evidence="6"/>
<evidence type="ECO:0000256" key="2">
    <source>
        <dbReference type="ARBA" id="ARBA00008000"/>
    </source>
</evidence>
<dbReference type="GO" id="GO:0051990">
    <property type="term" value="F:(R)-2-hydroxyglutarate dehydrogenase activity"/>
    <property type="evidence" value="ECO:0007669"/>
    <property type="project" value="UniProtKB-EC"/>
</dbReference>
<dbReference type="Gene3D" id="1.10.45.10">
    <property type="entry name" value="Vanillyl-alcohol Oxidase, Chain A, domain 4"/>
    <property type="match status" value="1"/>
</dbReference>
<evidence type="ECO:0000256" key="5">
    <source>
        <dbReference type="ARBA" id="ARBA00023002"/>
    </source>
</evidence>
<comment type="cofactor">
    <cofactor evidence="1">
        <name>FAD</name>
        <dbReference type="ChEBI" id="CHEBI:57692"/>
    </cofactor>
</comment>
<protein>
    <recommendedName>
        <fullName evidence="7">D-2-hydroxyglutarate dehydrogenase, mitochondrial</fullName>
        <ecNumber evidence="6">1.1.99.39</ecNumber>
    </recommendedName>
</protein>
<dbReference type="Gene3D" id="3.30.43.10">
    <property type="entry name" value="Uridine Diphospho-n-acetylenolpyruvylglucosamine Reductase, domain 2"/>
    <property type="match status" value="1"/>
</dbReference>
<dbReference type="PROSITE" id="PS51387">
    <property type="entry name" value="FAD_PCMH"/>
    <property type="match status" value="1"/>
</dbReference>
<dbReference type="FunFam" id="3.30.43.10:FF:000011">
    <property type="entry name" value="D-lactate dehydrogenase (Cytochrome)"/>
    <property type="match status" value="1"/>
</dbReference>
<dbReference type="SUPFAM" id="SSF56176">
    <property type="entry name" value="FAD-binding/transporter-associated domain-like"/>
    <property type="match status" value="1"/>
</dbReference>
<organism evidence="11 12">
    <name type="scientific">Dictyocaulus viviparus</name>
    <name type="common">Bovine lungworm</name>
    <dbReference type="NCBI Taxonomy" id="29172"/>
    <lineage>
        <taxon>Eukaryota</taxon>
        <taxon>Metazoa</taxon>
        <taxon>Ecdysozoa</taxon>
        <taxon>Nematoda</taxon>
        <taxon>Chromadorea</taxon>
        <taxon>Rhabditida</taxon>
        <taxon>Rhabditina</taxon>
        <taxon>Rhabditomorpha</taxon>
        <taxon>Strongyloidea</taxon>
        <taxon>Metastrongylidae</taxon>
        <taxon>Dictyocaulus</taxon>
    </lineage>
</organism>
<evidence type="ECO:0000256" key="4">
    <source>
        <dbReference type="ARBA" id="ARBA00022827"/>
    </source>
</evidence>
<dbReference type="GO" id="GO:0071949">
    <property type="term" value="F:FAD binding"/>
    <property type="evidence" value="ECO:0007669"/>
    <property type="project" value="InterPro"/>
</dbReference>
<dbReference type="GO" id="GO:0005739">
    <property type="term" value="C:mitochondrion"/>
    <property type="evidence" value="ECO:0007669"/>
    <property type="project" value="TreeGrafter"/>
</dbReference>
<dbReference type="InterPro" id="IPR016171">
    <property type="entry name" value="Vanillyl_alc_oxidase_C-sub2"/>
</dbReference>
<keyword evidence="12" id="KW-1185">Reference proteome</keyword>
<evidence type="ECO:0000256" key="1">
    <source>
        <dbReference type="ARBA" id="ARBA00001974"/>
    </source>
</evidence>
<dbReference type="OrthoDB" id="5332616at2759"/>
<dbReference type="InterPro" id="IPR016169">
    <property type="entry name" value="FAD-bd_PCMH_sub2"/>
</dbReference>
<dbReference type="InterPro" id="IPR016167">
    <property type="entry name" value="FAD-bd_PCMH_sub1"/>
</dbReference>
<comment type="function">
    <text evidence="8">Catalyzes the oxidation of D-2-hydroxyglutarate (D-2-HG) to alpha-ketoglutarate. Also catalyzes the oxidation of other D-2-hydroxyacids, such as D-malate (D-MAL) and D-lactate (D-LAC). Exhibits high activities towards D-2-HG and D-MAL but a very weak activity towards D-LAC.</text>
</comment>
<keyword evidence="4" id="KW-0274">FAD</keyword>
<reference evidence="11 12" key="1">
    <citation type="submission" date="2013-11" db="EMBL/GenBank/DDBJ databases">
        <title>Draft genome of the bovine lungworm Dictyocaulus viviparus.</title>
        <authorList>
            <person name="Mitreva M."/>
        </authorList>
    </citation>
    <scope>NUCLEOTIDE SEQUENCE [LARGE SCALE GENOMIC DNA]</scope>
    <source>
        <strain evidence="11 12">HannoverDv2000</strain>
    </source>
</reference>
<comment type="catalytic activity">
    <reaction evidence="9">
        <text>(R)-malate + A = oxaloacetate + AH2</text>
        <dbReference type="Rhea" id="RHEA:67460"/>
        <dbReference type="ChEBI" id="CHEBI:13193"/>
        <dbReference type="ChEBI" id="CHEBI:15588"/>
        <dbReference type="ChEBI" id="CHEBI:16452"/>
        <dbReference type="ChEBI" id="CHEBI:17499"/>
    </reaction>
    <physiologicalReaction direction="left-to-right" evidence="9">
        <dbReference type="Rhea" id="RHEA:67461"/>
    </physiologicalReaction>
</comment>
<dbReference type="InterPro" id="IPR004113">
    <property type="entry name" value="FAD-bd_oxidored_4_C"/>
</dbReference>
<dbReference type="PANTHER" id="PTHR43716">
    <property type="entry name" value="D-2-HYDROXYGLUTARATE DEHYDROGENASE, MITOCHONDRIAL"/>
    <property type="match status" value="1"/>
</dbReference>
<dbReference type="Gene3D" id="3.30.70.2190">
    <property type="match status" value="1"/>
</dbReference>
<keyword evidence="5" id="KW-0560">Oxidoreductase</keyword>
<dbReference type="InterPro" id="IPR036318">
    <property type="entry name" value="FAD-bd_PCMH-like_sf"/>
</dbReference>
<accession>A0A0D8Y5W8</accession>
<evidence type="ECO:0000313" key="11">
    <source>
        <dbReference type="EMBL" id="KJH51379.1"/>
    </source>
</evidence>
<dbReference type="Gene3D" id="3.30.465.10">
    <property type="match status" value="1"/>
</dbReference>
<evidence type="ECO:0000259" key="10">
    <source>
        <dbReference type="PROSITE" id="PS51387"/>
    </source>
</evidence>
<gene>
    <name evidence="11" type="ORF">DICVIV_02393</name>
</gene>
<dbReference type="FunFam" id="3.30.70.2740:FF:000002">
    <property type="entry name" value="D-2-hydroxyglutarate dehydrogenase mitochondrial"/>
    <property type="match status" value="1"/>
</dbReference>
<dbReference type="Proteomes" id="UP000053766">
    <property type="component" value="Unassembled WGS sequence"/>
</dbReference>
<dbReference type="AlphaFoldDB" id="A0A0D8Y5W8"/>
<dbReference type="InterPro" id="IPR016164">
    <property type="entry name" value="FAD-linked_Oxase-like_C"/>
</dbReference>
<keyword evidence="3" id="KW-0285">Flavoprotein</keyword>
<evidence type="ECO:0000256" key="3">
    <source>
        <dbReference type="ARBA" id="ARBA00022630"/>
    </source>
</evidence>
<evidence type="ECO:0000313" key="12">
    <source>
        <dbReference type="Proteomes" id="UP000053766"/>
    </source>
</evidence>
<evidence type="ECO:0000256" key="7">
    <source>
        <dbReference type="ARBA" id="ARBA00039639"/>
    </source>
</evidence>
<evidence type="ECO:0000256" key="6">
    <source>
        <dbReference type="ARBA" id="ARBA00039003"/>
    </source>
</evidence>
<dbReference type="InterPro" id="IPR006094">
    <property type="entry name" value="Oxid_FAD_bind_N"/>
</dbReference>
<dbReference type="InterPro" id="IPR016166">
    <property type="entry name" value="FAD-bd_PCMH"/>
</dbReference>
<comment type="similarity">
    <text evidence="2">Belongs to the FAD-binding oxidoreductase/transferase type 4 family.</text>
</comment>
<sequence length="485" mass="53423">MHDKMLRTLAADVRTLTSIARNPRFATVQSSDIRVFESICGQNYVKIAEIDNYATDWTKAFKGNPACVLLPSTTDEVSAILAHCAQRNIAVVPQAGNTGLVGGAVPVYDEVVVSMKRINKHIEFDEKTGTLICDAGFILEELDNHLAPHGYMMPYSLGAKGSCMIGGNVATNAGGIQLLRYGSLHAHLLGLTVVLPTDDGKVMELGSTLRKDNTSLHVPHLFLGSEGQIGLITRVVMNTVPKPSSVLSAMIGVDKFESCCCILRIARRHLSEILSSFEFLDREAMVLLEETLNLKQVLHSNPRFTILVETSGSNKEHDADKMERFLDECFNSGLTVDGVQAQSVAESSAMWRLRESAPLAVAAGGFFYKYDVSLPLNHFYELTEVIRVRCLKHTKHIVTYGHLGDGNSHLNVIAKEYTQDLHDTLHPFLYEWVAAHGGSISAEHGIGQLKLPYSTFGKSPAERDLVRRIKTVFDPKGILNPYKTF</sequence>
<dbReference type="FunFam" id="3.30.70.2190:FF:000001">
    <property type="entry name" value="D-2-hydroxyglutarate dehydrogenase mitochondrial"/>
    <property type="match status" value="1"/>
</dbReference>
<dbReference type="PANTHER" id="PTHR43716:SF1">
    <property type="entry name" value="D-2-HYDROXYGLUTARATE DEHYDROGENASE, MITOCHONDRIAL"/>
    <property type="match status" value="1"/>
</dbReference>
<dbReference type="SUPFAM" id="SSF55103">
    <property type="entry name" value="FAD-linked oxidases, C-terminal domain"/>
    <property type="match status" value="1"/>
</dbReference>
<reference evidence="12" key="2">
    <citation type="journal article" date="2016" name="Sci. Rep.">
        <title>Dictyocaulus viviparus genome, variome and transcriptome elucidate lungworm biology and support future intervention.</title>
        <authorList>
            <person name="McNulty S.N."/>
            <person name="Strube C."/>
            <person name="Rosa B.A."/>
            <person name="Martin J.C."/>
            <person name="Tyagi R."/>
            <person name="Choi Y.J."/>
            <person name="Wang Q."/>
            <person name="Hallsworth Pepin K."/>
            <person name="Zhang X."/>
            <person name="Ozersky P."/>
            <person name="Wilson R.K."/>
            <person name="Sternberg P.W."/>
            <person name="Gasser R.B."/>
            <person name="Mitreva M."/>
        </authorList>
    </citation>
    <scope>NUCLEOTIDE SEQUENCE [LARGE SCALE GENOMIC DNA]</scope>
    <source>
        <strain evidence="12">HannoverDv2000</strain>
    </source>
</reference>
<dbReference type="EMBL" id="KN716184">
    <property type="protein sequence ID" value="KJH51379.1"/>
    <property type="molecule type" value="Genomic_DNA"/>
</dbReference>
<dbReference type="Pfam" id="PF01565">
    <property type="entry name" value="FAD_binding_4"/>
    <property type="match status" value="1"/>
</dbReference>
<dbReference type="Pfam" id="PF02913">
    <property type="entry name" value="FAD-oxidase_C"/>
    <property type="match status" value="1"/>
</dbReference>
<dbReference type="Gene3D" id="3.30.70.2740">
    <property type="match status" value="1"/>
</dbReference>